<feature type="compositionally biased region" description="Basic and acidic residues" evidence="1">
    <location>
        <begin position="52"/>
        <end position="61"/>
    </location>
</feature>
<reference evidence="3 4" key="1">
    <citation type="journal article" date="2013" name="Curr. Biol.">
        <title>The Genome of the Foraminiferan Reticulomyxa filosa.</title>
        <authorList>
            <person name="Glockner G."/>
            <person name="Hulsmann N."/>
            <person name="Schleicher M."/>
            <person name="Noegel A.A."/>
            <person name="Eichinger L."/>
            <person name="Gallinger C."/>
            <person name="Pawlowski J."/>
            <person name="Sierra R."/>
            <person name="Euteneuer U."/>
            <person name="Pillet L."/>
            <person name="Moustafa A."/>
            <person name="Platzer M."/>
            <person name="Groth M."/>
            <person name="Szafranski K."/>
            <person name="Schliwa M."/>
        </authorList>
    </citation>
    <scope>NUCLEOTIDE SEQUENCE [LARGE SCALE GENOMIC DNA]</scope>
</reference>
<dbReference type="SUPFAM" id="SSF54236">
    <property type="entry name" value="Ubiquitin-like"/>
    <property type="match status" value="1"/>
</dbReference>
<dbReference type="EMBL" id="ASPP01028480">
    <property type="protein sequence ID" value="ETO05142.1"/>
    <property type="molecule type" value="Genomic_DNA"/>
</dbReference>
<proteinExistence type="predicted"/>
<gene>
    <name evidence="3" type="ORF">RFI_32254</name>
</gene>
<accession>X6LVG4</accession>
<comment type="caution">
    <text evidence="3">The sequence shown here is derived from an EMBL/GenBank/DDBJ whole genome shotgun (WGS) entry which is preliminary data.</text>
</comment>
<dbReference type="Proteomes" id="UP000023152">
    <property type="component" value="Unassembled WGS sequence"/>
</dbReference>
<keyword evidence="4" id="KW-1185">Reference proteome</keyword>
<feature type="region of interest" description="Disordered" evidence="1">
    <location>
        <begin position="52"/>
        <end position="114"/>
    </location>
</feature>
<dbReference type="Pfam" id="PF11976">
    <property type="entry name" value="Rad60-SLD"/>
    <property type="match status" value="1"/>
</dbReference>
<evidence type="ECO:0000259" key="2">
    <source>
        <dbReference type="Pfam" id="PF11976"/>
    </source>
</evidence>
<feature type="domain" description="Rad60/SUMO-like" evidence="2">
    <location>
        <begin position="252"/>
        <end position="314"/>
    </location>
</feature>
<name>X6LVG4_RETFI</name>
<dbReference type="InterPro" id="IPR022617">
    <property type="entry name" value="Rad60/SUMO-like_dom"/>
</dbReference>
<evidence type="ECO:0000256" key="1">
    <source>
        <dbReference type="SAM" id="MobiDB-lite"/>
    </source>
</evidence>
<feature type="region of interest" description="Disordered" evidence="1">
    <location>
        <begin position="218"/>
        <end position="238"/>
    </location>
</feature>
<protein>
    <recommendedName>
        <fullName evidence="2">Rad60/SUMO-like domain-containing protein</fullName>
    </recommendedName>
</protein>
<sequence>MQQAKEDSSEQFEEEWDVEKFDSLVKMQVMEKCNQKKKELDEMRQQLKLRYEQTPCEKSEIKEEEEEESFGLYDVSNDPISDIEEKANEKKAAKSGKDINIKKKKKKRKRATNDNEPFSSALDTFFFTLTLFPKCYIKTHQKKEKRETIERGGETSKKKKFFKIKKNKRRKEANVIEELLSDCAKNKTEVQCEDHNNSDFAKQYEMQLHALEQLERSLNTPSESDNETKKGGAKPSCATNQLTIESDDVVMIKVTKPDGQHLSVRIFRNDNVGKIIASLEAKYELNVQLKFAGKVISPDTRIKDLEIENGVLIDTLYSKKETQHEKTM</sequence>
<dbReference type="InterPro" id="IPR029071">
    <property type="entry name" value="Ubiquitin-like_domsf"/>
</dbReference>
<organism evidence="3 4">
    <name type="scientific">Reticulomyxa filosa</name>
    <dbReference type="NCBI Taxonomy" id="46433"/>
    <lineage>
        <taxon>Eukaryota</taxon>
        <taxon>Sar</taxon>
        <taxon>Rhizaria</taxon>
        <taxon>Retaria</taxon>
        <taxon>Foraminifera</taxon>
        <taxon>Monothalamids</taxon>
        <taxon>Reticulomyxidae</taxon>
        <taxon>Reticulomyxa</taxon>
    </lineage>
</organism>
<feature type="compositionally biased region" description="Basic and acidic residues" evidence="1">
    <location>
        <begin position="83"/>
        <end position="101"/>
    </location>
</feature>
<dbReference type="Gene3D" id="3.10.20.90">
    <property type="entry name" value="Phosphatidylinositol 3-kinase Catalytic Subunit, Chain A, domain 1"/>
    <property type="match status" value="1"/>
</dbReference>
<evidence type="ECO:0000313" key="3">
    <source>
        <dbReference type="EMBL" id="ETO05142.1"/>
    </source>
</evidence>
<dbReference type="AlphaFoldDB" id="X6LVG4"/>
<evidence type="ECO:0000313" key="4">
    <source>
        <dbReference type="Proteomes" id="UP000023152"/>
    </source>
</evidence>